<evidence type="ECO:0000313" key="2">
    <source>
        <dbReference type="EnsemblMetazoa" id="PPA44493.1"/>
    </source>
</evidence>
<name>A0A2A6BTQ6_PRIPA</name>
<dbReference type="Proteomes" id="UP000005239">
    <property type="component" value="Unassembled WGS sequence"/>
</dbReference>
<organism evidence="2 3">
    <name type="scientific">Pristionchus pacificus</name>
    <name type="common">Parasitic nematode worm</name>
    <dbReference type="NCBI Taxonomy" id="54126"/>
    <lineage>
        <taxon>Eukaryota</taxon>
        <taxon>Metazoa</taxon>
        <taxon>Ecdysozoa</taxon>
        <taxon>Nematoda</taxon>
        <taxon>Chromadorea</taxon>
        <taxon>Rhabditida</taxon>
        <taxon>Rhabditina</taxon>
        <taxon>Diplogasteromorpha</taxon>
        <taxon>Diplogasteroidea</taxon>
        <taxon>Neodiplogasteridae</taxon>
        <taxon>Pristionchus</taxon>
    </lineage>
</organism>
<evidence type="ECO:0000256" key="1">
    <source>
        <dbReference type="SAM" id="MobiDB-lite"/>
    </source>
</evidence>
<dbReference type="AlphaFoldDB" id="A0A2A6BTQ6"/>
<accession>A0A2A6BTQ6</accession>
<sequence length="76" mass="8531">MLHDHSSEGKKALNEVISPSLSKKEERRKPTIVPLKDGRNYKRNTKYDTTSNVPLAGFKIRNDKQHAGSRADALAN</sequence>
<reference evidence="2" key="2">
    <citation type="submission" date="2022-06" db="UniProtKB">
        <authorList>
            <consortium name="EnsemblMetazoa"/>
        </authorList>
    </citation>
    <scope>IDENTIFICATION</scope>
    <source>
        <strain evidence="2">PS312</strain>
    </source>
</reference>
<protein>
    <submittedName>
        <fullName evidence="2">Uncharacterized protein</fullName>
    </submittedName>
</protein>
<feature type="region of interest" description="Disordered" evidence="1">
    <location>
        <begin position="1"/>
        <end position="50"/>
    </location>
</feature>
<keyword evidence="3" id="KW-1185">Reference proteome</keyword>
<accession>A0A8R1V1Y9</accession>
<proteinExistence type="predicted"/>
<gene>
    <name evidence="2" type="primary">WBGene00282862</name>
</gene>
<evidence type="ECO:0000313" key="3">
    <source>
        <dbReference type="Proteomes" id="UP000005239"/>
    </source>
</evidence>
<reference evidence="3" key="1">
    <citation type="journal article" date="2008" name="Nat. Genet.">
        <title>The Pristionchus pacificus genome provides a unique perspective on nematode lifestyle and parasitism.</title>
        <authorList>
            <person name="Dieterich C."/>
            <person name="Clifton S.W."/>
            <person name="Schuster L.N."/>
            <person name="Chinwalla A."/>
            <person name="Delehaunty K."/>
            <person name="Dinkelacker I."/>
            <person name="Fulton L."/>
            <person name="Fulton R."/>
            <person name="Godfrey J."/>
            <person name="Minx P."/>
            <person name="Mitreva M."/>
            <person name="Roeseler W."/>
            <person name="Tian H."/>
            <person name="Witte H."/>
            <person name="Yang S.P."/>
            <person name="Wilson R.K."/>
            <person name="Sommer R.J."/>
        </authorList>
    </citation>
    <scope>NUCLEOTIDE SEQUENCE [LARGE SCALE GENOMIC DNA]</scope>
    <source>
        <strain evidence="3">PS312</strain>
    </source>
</reference>
<dbReference type="EnsemblMetazoa" id="PPA44493.1">
    <property type="protein sequence ID" value="PPA44493.1"/>
    <property type="gene ID" value="WBGene00282862"/>
</dbReference>
<feature type="compositionally biased region" description="Basic and acidic residues" evidence="1">
    <location>
        <begin position="1"/>
        <end position="13"/>
    </location>
</feature>